<proteinExistence type="predicted"/>
<dbReference type="HOGENOM" id="CLU_2350170_0_0_1"/>
<dbReference type="EnsemblPlants" id="OGLUM02G17150.1">
    <property type="protein sequence ID" value="OGLUM02G17150.1"/>
    <property type="gene ID" value="OGLUM02G17150"/>
</dbReference>
<evidence type="ECO:0000313" key="2">
    <source>
        <dbReference type="Proteomes" id="UP000026961"/>
    </source>
</evidence>
<keyword evidence="2" id="KW-1185">Reference proteome</keyword>
<accession>A0A0D9YSD8</accession>
<reference evidence="1" key="1">
    <citation type="submission" date="2015-04" db="UniProtKB">
        <authorList>
            <consortium name="EnsemblPlants"/>
        </authorList>
    </citation>
    <scope>IDENTIFICATION</scope>
</reference>
<dbReference type="AlphaFoldDB" id="A0A0D9YSD8"/>
<dbReference type="Gramene" id="OGLUM02G17150.1">
    <property type="protein sequence ID" value="OGLUM02G17150.1"/>
    <property type="gene ID" value="OGLUM02G17150"/>
</dbReference>
<reference evidence="1" key="2">
    <citation type="submission" date="2018-05" db="EMBL/GenBank/DDBJ databases">
        <title>OgluRS3 (Oryza glumaepatula Reference Sequence Version 3).</title>
        <authorList>
            <person name="Zhang J."/>
            <person name="Kudrna D."/>
            <person name="Lee S."/>
            <person name="Talag J."/>
            <person name="Welchert J."/>
            <person name="Wing R.A."/>
        </authorList>
    </citation>
    <scope>NUCLEOTIDE SEQUENCE [LARGE SCALE GENOMIC DNA]</scope>
</reference>
<organism evidence="1">
    <name type="scientific">Oryza glumipatula</name>
    <dbReference type="NCBI Taxonomy" id="40148"/>
    <lineage>
        <taxon>Eukaryota</taxon>
        <taxon>Viridiplantae</taxon>
        <taxon>Streptophyta</taxon>
        <taxon>Embryophyta</taxon>
        <taxon>Tracheophyta</taxon>
        <taxon>Spermatophyta</taxon>
        <taxon>Magnoliopsida</taxon>
        <taxon>Liliopsida</taxon>
        <taxon>Poales</taxon>
        <taxon>Poaceae</taxon>
        <taxon>BOP clade</taxon>
        <taxon>Oryzoideae</taxon>
        <taxon>Oryzeae</taxon>
        <taxon>Oryzinae</taxon>
        <taxon>Oryza</taxon>
    </lineage>
</organism>
<dbReference type="Proteomes" id="UP000026961">
    <property type="component" value="Chromosome 2"/>
</dbReference>
<sequence length="97" mass="10706">MMTPSGGYRPLCLVVSCAWVMVARESCGGCAQGVTEAVAMREMMTTTIMIWMLSEAAVWLRFSSITIDFPKRTIFAYKSWTVIGVQSQAVIMIASKN</sequence>
<name>A0A0D9YSD8_9ORYZ</name>
<protein>
    <submittedName>
        <fullName evidence="1">Uncharacterized protein</fullName>
    </submittedName>
</protein>
<evidence type="ECO:0000313" key="1">
    <source>
        <dbReference type="EnsemblPlants" id="OGLUM02G17150.1"/>
    </source>
</evidence>